<accession>E1ZQX0</accession>
<dbReference type="Gene3D" id="3.40.50.790">
    <property type="match status" value="1"/>
</dbReference>
<dbReference type="GO" id="GO:0003723">
    <property type="term" value="F:RNA binding"/>
    <property type="evidence" value="ECO:0007669"/>
    <property type="project" value="InterPro"/>
</dbReference>
<dbReference type="InterPro" id="IPR028364">
    <property type="entry name" value="Ribosomal_uL1/biogenesis"/>
</dbReference>
<dbReference type="OMA" id="ESFANIC"/>
<evidence type="ECO:0008006" key="3">
    <source>
        <dbReference type="Google" id="ProtNLM"/>
    </source>
</evidence>
<dbReference type="KEGG" id="cvr:CHLNCDRAFT_139764"/>
<dbReference type="eggNOG" id="KOG1685">
    <property type="taxonomic scope" value="Eukaryota"/>
</dbReference>
<dbReference type="OrthoDB" id="10251727at2759"/>
<dbReference type="Proteomes" id="UP000008141">
    <property type="component" value="Unassembled WGS sequence"/>
</dbReference>
<protein>
    <recommendedName>
        <fullName evidence="3">Ribosomal protein L1</fullName>
    </recommendedName>
</protein>
<dbReference type="RefSeq" id="XP_005843901.1">
    <property type="nucleotide sequence ID" value="XM_005843839.1"/>
</dbReference>
<sequence length="249" mass="27899">MNKVSYIDVEIVRKAVKALLKFSRGEDKNSLLEEDELLYLVIALKKVPQKPRHDKPIRIPIPHPIYVAENAEVCLFVKDHKGEGHKAAKSKVREERVAGISKVVGLSKLRTKYESHEAKRQLCNSYDMFAADERILPSLPKLLGKAFFKKKKQPVPVRLTGKDWAGQIRRACEATYLFWSGGNSLAIKVARSSQSEQQGVENTLAAIAAAVEKVPRKWDGVQAVFLKTADSVALPMYQVLPDAPTRIDQ</sequence>
<organism evidence="2">
    <name type="scientific">Chlorella variabilis</name>
    <name type="common">Green alga</name>
    <dbReference type="NCBI Taxonomy" id="554065"/>
    <lineage>
        <taxon>Eukaryota</taxon>
        <taxon>Viridiplantae</taxon>
        <taxon>Chlorophyta</taxon>
        <taxon>core chlorophytes</taxon>
        <taxon>Trebouxiophyceae</taxon>
        <taxon>Chlorellales</taxon>
        <taxon>Chlorellaceae</taxon>
        <taxon>Chlorella clade</taxon>
        <taxon>Chlorella</taxon>
    </lineage>
</organism>
<evidence type="ECO:0000313" key="1">
    <source>
        <dbReference type="EMBL" id="EFN51799.1"/>
    </source>
</evidence>
<reference evidence="1 2" key="1">
    <citation type="journal article" date="2010" name="Plant Cell">
        <title>The Chlorella variabilis NC64A genome reveals adaptation to photosymbiosis, coevolution with viruses, and cryptic sex.</title>
        <authorList>
            <person name="Blanc G."/>
            <person name="Duncan G."/>
            <person name="Agarkova I."/>
            <person name="Borodovsky M."/>
            <person name="Gurnon J."/>
            <person name="Kuo A."/>
            <person name="Lindquist E."/>
            <person name="Lucas S."/>
            <person name="Pangilinan J."/>
            <person name="Polle J."/>
            <person name="Salamov A."/>
            <person name="Terry A."/>
            <person name="Yamada T."/>
            <person name="Dunigan D.D."/>
            <person name="Grigoriev I.V."/>
            <person name="Claverie J.M."/>
            <person name="Van Etten J.L."/>
        </authorList>
    </citation>
    <scope>NUCLEOTIDE SEQUENCE [LARGE SCALE GENOMIC DNA]</scope>
    <source>
        <strain evidence="1 2">NC64A</strain>
    </source>
</reference>
<dbReference type="InterPro" id="IPR023674">
    <property type="entry name" value="Ribosomal_uL1-like"/>
</dbReference>
<dbReference type="AlphaFoldDB" id="E1ZQX0"/>
<dbReference type="InterPro" id="IPR016095">
    <property type="entry name" value="Ribosomal_uL1_3-a/b-sand"/>
</dbReference>
<dbReference type="InterPro" id="IPR050257">
    <property type="entry name" value="eL8/uL1-like"/>
</dbReference>
<dbReference type="FunFam" id="3.40.50.790:FF:000012">
    <property type="entry name" value="Ribosomal protein L1p/L10e family"/>
    <property type="match status" value="1"/>
</dbReference>
<dbReference type="SUPFAM" id="SSF56808">
    <property type="entry name" value="Ribosomal protein L1"/>
    <property type="match status" value="1"/>
</dbReference>
<dbReference type="PANTHER" id="PTHR23105">
    <property type="entry name" value="RIBOSOMAL PROTEIN L7AE FAMILY MEMBER"/>
    <property type="match status" value="1"/>
</dbReference>
<proteinExistence type="predicted"/>
<dbReference type="FunCoup" id="E1ZQX0">
    <property type="interactions" value="1527"/>
</dbReference>
<dbReference type="STRING" id="554065.E1ZQX0"/>
<dbReference type="InParanoid" id="E1ZQX0"/>
<gene>
    <name evidence="1" type="ORF">CHLNCDRAFT_139764</name>
</gene>
<keyword evidence="2" id="KW-1185">Reference proteome</keyword>
<name>E1ZQX0_CHLVA</name>
<evidence type="ECO:0000313" key="2">
    <source>
        <dbReference type="Proteomes" id="UP000008141"/>
    </source>
</evidence>
<dbReference type="EMBL" id="GL433860">
    <property type="protein sequence ID" value="EFN51799.1"/>
    <property type="molecule type" value="Genomic_DNA"/>
</dbReference>
<dbReference type="Pfam" id="PF00687">
    <property type="entry name" value="Ribosomal_L1"/>
    <property type="match status" value="1"/>
</dbReference>
<dbReference type="CDD" id="cd00403">
    <property type="entry name" value="Ribosomal_L1"/>
    <property type="match status" value="1"/>
</dbReference>
<dbReference type="GeneID" id="17351251"/>